<name>D7T3R0_VITVI</name>
<reference evidence="2" key="1">
    <citation type="journal article" date="2007" name="Nature">
        <title>The grapevine genome sequence suggests ancestral hexaploidization in major angiosperm phyla.</title>
        <authorList>
            <consortium name="The French-Italian Public Consortium for Grapevine Genome Characterization."/>
            <person name="Jaillon O."/>
            <person name="Aury J.-M."/>
            <person name="Noel B."/>
            <person name="Policriti A."/>
            <person name="Clepet C."/>
            <person name="Casagrande A."/>
            <person name="Choisne N."/>
            <person name="Aubourg S."/>
            <person name="Vitulo N."/>
            <person name="Jubin C."/>
            <person name="Vezzi A."/>
            <person name="Legeai F."/>
            <person name="Hugueney P."/>
            <person name="Dasilva C."/>
            <person name="Horner D."/>
            <person name="Mica E."/>
            <person name="Jublot D."/>
            <person name="Poulain J."/>
            <person name="Bruyere C."/>
            <person name="Billault A."/>
            <person name="Segurens B."/>
            <person name="Gouyvenoux M."/>
            <person name="Ugarte E."/>
            <person name="Cattonaro F."/>
            <person name="Anthouard V."/>
            <person name="Vico V."/>
            <person name="Del Fabbro C."/>
            <person name="Alaux M."/>
            <person name="Di Gaspero G."/>
            <person name="Dumas V."/>
            <person name="Felice N."/>
            <person name="Paillard S."/>
            <person name="Juman I."/>
            <person name="Moroldo M."/>
            <person name="Scalabrin S."/>
            <person name="Canaguier A."/>
            <person name="Le Clainche I."/>
            <person name="Malacrida G."/>
            <person name="Durand E."/>
            <person name="Pesole G."/>
            <person name="Laucou V."/>
            <person name="Chatelet P."/>
            <person name="Merdinoglu D."/>
            <person name="Delledonne M."/>
            <person name="Pezzotti M."/>
            <person name="Lecharny A."/>
            <person name="Scarpelli C."/>
            <person name="Artiguenave F."/>
            <person name="Pe M.E."/>
            <person name="Valle G."/>
            <person name="Morgante M."/>
            <person name="Caboche M."/>
            <person name="Adam-Blondon A.-F."/>
            <person name="Weissenbach J."/>
            <person name="Quetier F."/>
            <person name="Wincker P."/>
        </authorList>
    </citation>
    <scope>NUCLEOTIDE SEQUENCE [LARGE SCALE GENOMIC DNA]</scope>
    <source>
        <strain evidence="2">cv. Pinot noir / PN40024</strain>
    </source>
</reference>
<sequence length="58" mass="6625">MDLITSKTFLVPQKIKENSALLSVIENCLKPGPWNKLKPFCAEQLDSLKFFIGKYPKL</sequence>
<dbReference type="Proteomes" id="UP000009183">
    <property type="component" value="Chromosome 3"/>
</dbReference>
<dbReference type="PaxDb" id="29760-VIT_03s0088g00180.t01"/>
<dbReference type="InParanoid" id="D7T3R0"/>
<dbReference type="ExpressionAtlas" id="D7T3R0">
    <property type="expression patterns" value="baseline"/>
</dbReference>
<protein>
    <submittedName>
        <fullName evidence="1">Uncharacterized protein</fullName>
    </submittedName>
</protein>
<dbReference type="EMBL" id="FN595512">
    <property type="protein sequence ID" value="CBI25142.3"/>
    <property type="molecule type" value="Genomic_DNA"/>
</dbReference>
<proteinExistence type="predicted"/>
<keyword evidence="2" id="KW-1185">Reference proteome</keyword>
<gene>
    <name evidence="1" type="ordered locus">VIT_03s0088g00180</name>
</gene>
<dbReference type="HOGENOM" id="CLU_2982997_0_0_1"/>
<evidence type="ECO:0000313" key="1">
    <source>
        <dbReference type="EMBL" id="CBI25142.3"/>
    </source>
</evidence>
<evidence type="ECO:0000313" key="2">
    <source>
        <dbReference type="Proteomes" id="UP000009183"/>
    </source>
</evidence>
<organism evidence="1 2">
    <name type="scientific">Vitis vinifera</name>
    <name type="common">Grape</name>
    <dbReference type="NCBI Taxonomy" id="29760"/>
    <lineage>
        <taxon>Eukaryota</taxon>
        <taxon>Viridiplantae</taxon>
        <taxon>Streptophyta</taxon>
        <taxon>Embryophyta</taxon>
        <taxon>Tracheophyta</taxon>
        <taxon>Spermatophyta</taxon>
        <taxon>Magnoliopsida</taxon>
        <taxon>eudicotyledons</taxon>
        <taxon>Gunneridae</taxon>
        <taxon>Pentapetalae</taxon>
        <taxon>rosids</taxon>
        <taxon>Vitales</taxon>
        <taxon>Vitaceae</taxon>
        <taxon>Viteae</taxon>
        <taxon>Vitis</taxon>
    </lineage>
</organism>
<dbReference type="AlphaFoldDB" id="D7T3R0"/>
<dbReference type="STRING" id="29760.D7T3R0"/>
<accession>D7T3R0</accession>